<dbReference type="OrthoDB" id="937114at2"/>
<dbReference type="SUPFAM" id="SSF101898">
    <property type="entry name" value="NHL repeat"/>
    <property type="match status" value="1"/>
</dbReference>
<evidence type="ECO:0000313" key="2">
    <source>
        <dbReference type="Proteomes" id="UP000293162"/>
    </source>
</evidence>
<organism evidence="1 2">
    <name type="scientific">Emticicia agri</name>
    <dbReference type="NCBI Taxonomy" id="2492393"/>
    <lineage>
        <taxon>Bacteria</taxon>
        <taxon>Pseudomonadati</taxon>
        <taxon>Bacteroidota</taxon>
        <taxon>Cytophagia</taxon>
        <taxon>Cytophagales</taxon>
        <taxon>Leadbetterellaceae</taxon>
        <taxon>Emticicia</taxon>
    </lineage>
</organism>
<reference evidence="1 2" key="1">
    <citation type="submission" date="2019-02" db="EMBL/GenBank/DDBJ databases">
        <title>Bacterial novel species Emticicia sp. 17J42-9 isolated from soil.</title>
        <authorList>
            <person name="Jung H.-Y."/>
        </authorList>
    </citation>
    <scope>NUCLEOTIDE SEQUENCE [LARGE SCALE GENOMIC DNA]</scope>
    <source>
        <strain evidence="1 2">17J42-9</strain>
    </source>
</reference>
<dbReference type="AlphaFoldDB" id="A0A4Q5LWC1"/>
<dbReference type="PANTHER" id="PTHR35580">
    <property type="entry name" value="CELL SURFACE GLYCOPROTEIN (S-LAYER PROTEIN)-LIKE PROTEIN"/>
    <property type="match status" value="1"/>
</dbReference>
<keyword evidence="2" id="KW-1185">Reference proteome</keyword>
<evidence type="ECO:0000313" key="1">
    <source>
        <dbReference type="EMBL" id="RYU93847.1"/>
    </source>
</evidence>
<gene>
    <name evidence="1" type="ORF">EWM59_20215</name>
</gene>
<dbReference type="Proteomes" id="UP000293162">
    <property type="component" value="Unassembled WGS sequence"/>
</dbReference>
<dbReference type="InterPro" id="IPR052918">
    <property type="entry name" value="Motility_Chemotaxis_Reg"/>
</dbReference>
<dbReference type="RefSeq" id="WP_130023066.1">
    <property type="nucleotide sequence ID" value="NZ_SEWF01000036.1"/>
</dbReference>
<dbReference type="EMBL" id="SEWF01000036">
    <property type="protein sequence ID" value="RYU93847.1"/>
    <property type="molecule type" value="Genomic_DNA"/>
</dbReference>
<evidence type="ECO:0008006" key="3">
    <source>
        <dbReference type="Google" id="ProtNLM"/>
    </source>
</evidence>
<dbReference type="InterPro" id="IPR010620">
    <property type="entry name" value="SBBP_repeat"/>
</dbReference>
<name>A0A4Q5LWC1_9BACT</name>
<accession>A0A4Q5LWC1</accession>
<sequence>MRINTLAFPHRTISWVKNCCVVVALLFTTISIHAQNVTILPSGITPLPIGYYPRLTYDAILALPSPEIGDLAVDLTFRCLRFYTGNRWARLINDDDLNLPAITAWAEGGNEADYGHQIAVDPNGFIYVCGRFRGVAAFENTILTSSGGDDLFIAKYNRAGALQWAKRAGGTGDDRANGIAVDASGNPYITGSFFMAADFSDTDNVTSAGLYDIFLAKYTTHGALQWVRSAGGTGYDIGNSIGLDASGNAYLTGSVFYNATFGDTTITSAGNADIFLAKYNSIGEKQWVRQAGSTMDDVGNAIAVDGSGNVYATGYFQGTASFGGTFVSATGSDIFICKYTTDGIFDWVRKAGGSLTDNGNGITVSSGGEVYVTGDFSGTATIGTASLVSAGGFDIFVAKYNLNGDFSWAQRAGGSGGDGGMGIVRDLNGNVFVTGYFINTATFGDTKITSLGNIDVFVAKYNIDGVLEWVQKAGTSAAEMSTGMTIDTHNNIYITGYFSGTATFGNTTISSAGSLDAFIARIKE</sequence>
<dbReference type="Pfam" id="PF06739">
    <property type="entry name" value="SBBP"/>
    <property type="match status" value="5"/>
</dbReference>
<proteinExistence type="predicted"/>
<comment type="caution">
    <text evidence="1">The sequence shown here is derived from an EMBL/GenBank/DDBJ whole genome shotgun (WGS) entry which is preliminary data.</text>
</comment>
<protein>
    <recommendedName>
        <fullName evidence="3">Beta-propeller repeat protein</fullName>
    </recommendedName>
</protein>
<dbReference type="PANTHER" id="PTHR35580:SF1">
    <property type="entry name" value="PHYTASE-LIKE DOMAIN-CONTAINING PROTEIN"/>
    <property type="match status" value="1"/>
</dbReference>